<accession>A0AAV3Y5R9</accession>
<dbReference type="Proteomes" id="UP000735302">
    <property type="component" value="Unassembled WGS sequence"/>
</dbReference>
<sequence>MAPTNKQEGIEYGILCPSPAATDLLLTADCSKVRHFDRLPPGYLGNLAAPMEKIQKGFLKLVCLEEMNGAILYTSDTEMTFQRVDRVSLGESSPVIEEKKAQ</sequence>
<comment type="caution">
    <text evidence="1">The sequence shown here is derived from an EMBL/GenBank/DDBJ whole genome shotgun (WGS) entry which is preliminary data.</text>
</comment>
<name>A0AAV3Y5R9_9GAST</name>
<protein>
    <submittedName>
        <fullName evidence="1">Uncharacterized protein</fullName>
    </submittedName>
</protein>
<proteinExistence type="predicted"/>
<reference evidence="1 2" key="1">
    <citation type="journal article" date="2021" name="Elife">
        <title>Chloroplast acquisition without the gene transfer in kleptoplastic sea slugs, Plakobranchus ocellatus.</title>
        <authorList>
            <person name="Maeda T."/>
            <person name="Takahashi S."/>
            <person name="Yoshida T."/>
            <person name="Shimamura S."/>
            <person name="Takaki Y."/>
            <person name="Nagai Y."/>
            <person name="Toyoda A."/>
            <person name="Suzuki Y."/>
            <person name="Arimoto A."/>
            <person name="Ishii H."/>
            <person name="Satoh N."/>
            <person name="Nishiyama T."/>
            <person name="Hasebe M."/>
            <person name="Maruyama T."/>
            <person name="Minagawa J."/>
            <person name="Obokata J."/>
            <person name="Shigenobu S."/>
        </authorList>
    </citation>
    <scope>NUCLEOTIDE SEQUENCE [LARGE SCALE GENOMIC DNA]</scope>
</reference>
<keyword evidence="2" id="KW-1185">Reference proteome</keyword>
<dbReference type="EMBL" id="BLXT01001020">
    <property type="protein sequence ID" value="GFN82595.1"/>
    <property type="molecule type" value="Genomic_DNA"/>
</dbReference>
<dbReference type="AlphaFoldDB" id="A0AAV3Y5R9"/>
<evidence type="ECO:0000313" key="1">
    <source>
        <dbReference type="EMBL" id="GFN82595.1"/>
    </source>
</evidence>
<evidence type="ECO:0000313" key="2">
    <source>
        <dbReference type="Proteomes" id="UP000735302"/>
    </source>
</evidence>
<gene>
    <name evidence="1" type="ORF">PoB_000910100</name>
</gene>
<organism evidence="1 2">
    <name type="scientific">Plakobranchus ocellatus</name>
    <dbReference type="NCBI Taxonomy" id="259542"/>
    <lineage>
        <taxon>Eukaryota</taxon>
        <taxon>Metazoa</taxon>
        <taxon>Spiralia</taxon>
        <taxon>Lophotrochozoa</taxon>
        <taxon>Mollusca</taxon>
        <taxon>Gastropoda</taxon>
        <taxon>Heterobranchia</taxon>
        <taxon>Euthyneura</taxon>
        <taxon>Panpulmonata</taxon>
        <taxon>Sacoglossa</taxon>
        <taxon>Placobranchoidea</taxon>
        <taxon>Plakobranchidae</taxon>
        <taxon>Plakobranchus</taxon>
    </lineage>
</organism>